<dbReference type="EMBL" id="CP020373">
    <property type="protein sequence ID" value="AZQ10166.1"/>
    <property type="molecule type" value="Genomic_DNA"/>
</dbReference>
<evidence type="ECO:0000313" key="1">
    <source>
        <dbReference type="EMBL" id="AZQ10166.1"/>
    </source>
</evidence>
<keyword evidence="2" id="KW-1185">Reference proteome</keyword>
<evidence type="ECO:0000313" key="2">
    <source>
        <dbReference type="Proteomes" id="UP000278437"/>
    </source>
</evidence>
<accession>A0ABM7D170</accession>
<name>A0ABM7D170_9GAMM</name>
<proteinExistence type="predicted"/>
<reference evidence="2" key="1">
    <citation type="submission" date="2017-03" db="EMBL/GenBank/DDBJ databases">
        <title>Full genome sequence of a non-lethal Shewanella isolate that potentiates virulence of Vibio parahaemolyticus causing acute hepatopancreatic necrosis disease (AHPND) in shrimp.</title>
        <authorList>
            <person name="Prachumwat A."/>
            <person name="Sritunyalucksana K."/>
        </authorList>
    </citation>
    <scope>NUCLEOTIDE SEQUENCE [LARGE SCALE GENOMIC DNA]</scope>
    <source>
        <strain evidence="2">TH2012</strain>
    </source>
</reference>
<gene>
    <name evidence="1" type="ORF">STH12_01030</name>
</gene>
<organism evidence="1 2">
    <name type="scientific">Shewanella khirikhana</name>
    <dbReference type="NCBI Taxonomy" id="1965282"/>
    <lineage>
        <taxon>Bacteria</taxon>
        <taxon>Pseudomonadati</taxon>
        <taxon>Pseudomonadota</taxon>
        <taxon>Gammaproteobacteria</taxon>
        <taxon>Alteromonadales</taxon>
        <taxon>Shewanellaceae</taxon>
        <taxon>Shewanella</taxon>
    </lineage>
</organism>
<dbReference type="RefSeq" id="WP_126166557.1">
    <property type="nucleotide sequence ID" value="NZ_CP020373.1"/>
</dbReference>
<sequence>MAQQLKTDIILNLAGNLATKARQYGNSMSEFAKRNEKAMTLLRSTTEAAGRGIDTLGNRYVGLAAGLVTGATVRNIGNFSEQMTRIGTNAKLTDEQVSQLKGNILSLANQADIRIDTTQFATAVDELLGKTGDFEFVLNNLENMGLFMQAFGADAKSSGALFAQFREKGIRDSKAVMNTIDDLYSQFAIGSVNVKDLASISEQLFATYQSQGPQAITQMGALVQLFAKAKGNANESLTSIQAVFATFSDKQKVQFLNRQGIEVFKKGTKELRQPVELLLEILDKAKNDPLKLGDVFDQTSLQGLAALYSQENKDLLEKMVTSTGEYGETQKAAAKNAAEFNNAMKALNTSFNNFAESRLSQPIKDLADAINGVDQKTIDNWLKWGETALWVVGGLIAAKKGLEVASDLKNIFGSKGAGGAGGGGVTDMGVMPVYVVNMGQGGMGGFGGMPDAAGGNGKSQSKWGRVGSAAKTGAAALIMYPIVDSIADAVIGDTDFGKWAKATTLKDVFPGIFGAGLTDVSKPANNDIANMVNGINGQLNLKLDLSDNRPKLTVVKAPPGISVDPDTGIN</sequence>
<protein>
    <submittedName>
        <fullName evidence="1">Phage-related minor tail protein</fullName>
    </submittedName>
</protein>
<dbReference type="Proteomes" id="UP000278437">
    <property type="component" value="Chromosome"/>
</dbReference>